<dbReference type="SMART" id="SM00028">
    <property type="entry name" value="TPR"/>
    <property type="match status" value="4"/>
</dbReference>
<dbReference type="SUPFAM" id="SSF48452">
    <property type="entry name" value="TPR-like"/>
    <property type="match status" value="2"/>
</dbReference>
<dbReference type="PROSITE" id="PS50297">
    <property type="entry name" value="ANK_REP_REGION"/>
    <property type="match status" value="1"/>
</dbReference>
<dbReference type="InterPro" id="IPR002110">
    <property type="entry name" value="Ankyrin_rpt"/>
</dbReference>
<dbReference type="Pfam" id="PF13432">
    <property type="entry name" value="TPR_16"/>
    <property type="match status" value="3"/>
</dbReference>
<protein>
    <submittedName>
        <fullName evidence="2">Tetratricopeptide repeat protein</fullName>
    </submittedName>
</protein>
<dbReference type="InterPro" id="IPR019734">
    <property type="entry name" value="TPR_rpt"/>
</dbReference>
<dbReference type="Gene3D" id="1.25.40.10">
    <property type="entry name" value="Tetratricopeptide repeat domain"/>
    <property type="match status" value="5"/>
</dbReference>
<dbReference type="RefSeq" id="WP_344939035.1">
    <property type="nucleotide sequence ID" value="NZ_BAABDM010000014.1"/>
</dbReference>
<sequence length="959" mass="105494">MTSAAMAISKHHNIRFKLTLLVACSLLAACQQGVKPGGSTTQTIGGLLDRNGQNPDRLMMEKIAPKKIVDIDAETQRVEAAALSHYESVLSMESAPGVRAEAMRRSADLRIEAAGQGLDINMDEVALAAGLYQNLLAEFPDYPNNDHVVYQLARAYDLSGRSELAIDTLRGLANDYPMSSRANDALFRSAEMLYLRKRYDEASAQYKKLVSQNSTMPYWQMAQYKYAWSQYQLNHTDEAIAAFTAILTQLKMRSEVNSIGQLVALVAPTQAELVRDSLRGLTLALAAKPEGHSINSYFAALPGNQFYPLVYNSLGDLLLRKKRYTDAASVFDAFASAYPQHELAISHSEKAIAAYKQGGFTALMVAAQEAYVDRYAVDLLAQDGADIAAAKLALLHGYMNDVLDYRHAEAQQTPKVDSELRHSRFIAVAARYRTMLTMFPSDSAFAKTNMRYADALYDGGELNAAAEQYARVAYDLASPDKPADAALASVKAYREFLDAAPNAERDAAQKAVIAASARLASTFPQHPERSRILLASAEDLYRLNRYDDAIAICVPLLADGQWPELSLQRKALSVTADAYFAQENFTQAEIYYSQLMPMLVADSELRKTAADRLAVSVYRRAETARTSGNSTLAAKLFLRAAELSPNAELRANASFDAAGQFYVIENWLKTASVLQAFQREFPGHAMAAESDKLLADTFQKSSQPALAAAVYSRIAQHHDTDIETRRQASVMAAKLYDQAGQRAQARTAIESYVAQFPEPLLEAQQFRQRLANMAPVYSAAHLRWLREIVAADKRAATPLPASQLLAADASLQLAMLDVRNANKVELRLPITSSLPRRQRAMETAIDSLARAASYGFADITTVAGHELGDLFRHFAHALMKSEKPKGLSGDVLEEYALLLEEQAYPFEEKAITAFEANVARVKDGVWTAGMRKSLVALAELAPAKYGKQPQLENSYDSLN</sequence>
<name>A0ABP7X8U9_9GAMM</name>
<organism evidence="2 3">
    <name type="scientific">Zhongshania borealis</name>
    <dbReference type="NCBI Taxonomy" id="889488"/>
    <lineage>
        <taxon>Bacteria</taxon>
        <taxon>Pseudomonadati</taxon>
        <taxon>Pseudomonadota</taxon>
        <taxon>Gammaproteobacteria</taxon>
        <taxon>Cellvibrionales</taxon>
        <taxon>Spongiibacteraceae</taxon>
        <taxon>Zhongshania</taxon>
    </lineage>
</organism>
<proteinExistence type="predicted"/>
<dbReference type="Pfam" id="PF13174">
    <property type="entry name" value="TPR_6"/>
    <property type="match status" value="2"/>
</dbReference>
<dbReference type="Proteomes" id="UP001500392">
    <property type="component" value="Unassembled WGS sequence"/>
</dbReference>
<dbReference type="PROSITE" id="PS50088">
    <property type="entry name" value="ANK_REPEAT"/>
    <property type="match status" value="1"/>
</dbReference>
<evidence type="ECO:0000256" key="1">
    <source>
        <dbReference type="PROSITE-ProRule" id="PRU00023"/>
    </source>
</evidence>
<comment type="caution">
    <text evidence="2">The sequence shown here is derived from an EMBL/GenBank/DDBJ whole genome shotgun (WGS) entry which is preliminary data.</text>
</comment>
<keyword evidence="3" id="KW-1185">Reference proteome</keyword>
<dbReference type="InterPro" id="IPR011990">
    <property type="entry name" value="TPR-like_helical_dom_sf"/>
</dbReference>
<gene>
    <name evidence="2" type="ORF">GCM10022414_37320</name>
</gene>
<reference evidence="3" key="1">
    <citation type="journal article" date="2019" name="Int. J. Syst. Evol. Microbiol.">
        <title>The Global Catalogue of Microorganisms (GCM) 10K type strain sequencing project: providing services to taxonomists for standard genome sequencing and annotation.</title>
        <authorList>
            <consortium name="The Broad Institute Genomics Platform"/>
            <consortium name="The Broad Institute Genome Sequencing Center for Infectious Disease"/>
            <person name="Wu L."/>
            <person name="Ma J."/>
        </authorList>
    </citation>
    <scope>NUCLEOTIDE SEQUENCE [LARGE SCALE GENOMIC DNA]</scope>
    <source>
        <strain evidence="3">JCM 17304</strain>
    </source>
</reference>
<feature type="repeat" description="ANK" evidence="1">
    <location>
        <begin position="358"/>
        <end position="392"/>
    </location>
</feature>
<evidence type="ECO:0000313" key="2">
    <source>
        <dbReference type="EMBL" id="GAA4106690.1"/>
    </source>
</evidence>
<evidence type="ECO:0000313" key="3">
    <source>
        <dbReference type="Proteomes" id="UP001500392"/>
    </source>
</evidence>
<dbReference type="EMBL" id="BAABDM010000014">
    <property type="protein sequence ID" value="GAA4106690.1"/>
    <property type="molecule type" value="Genomic_DNA"/>
</dbReference>
<keyword evidence="1" id="KW-0040">ANK repeat</keyword>
<accession>A0ABP7X8U9</accession>